<name>A0A1A6A7Q8_9TREE</name>
<dbReference type="STRING" id="1296121.A0A1A6A7Q8"/>
<accession>A0A1A6A7Q8</accession>
<keyword evidence="1" id="KW-1133">Transmembrane helix</keyword>
<dbReference type="UniPathway" id="UPA00378"/>
<protein>
    <recommendedName>
        <fullName evidence="2">Glycosyltransferase family 18 catalytic domain-containing protein</fullName>
    </recommendedName>
</protein>
<evidence type="ECO:0000259" key="2">
    <source>
        <dbReference type="Pfam" id="PF15024"/>
    </source>
</evidence>
<keyword evidence="1" id="KW-0812">Transmembrane</keyword>
<keyword evidence="1" id="KW-0472">Membrane</keyword>
<feature type="transmembrane region" description="Helical" evidence="1">
    <location>
        <begin position="28"/>
        <end position="45"/>
    </location>
</feature>
<dbReference type="InterPro" id="IPR026116">
    <property type="entry name" value="GT18_cat"/>
</dbReference>
<evidence type="ECO:0000256" key="1">
    <source>
        <dbReference type="SAM" id="Phobius"/>
    </source>
</evidence>
<dbReference type="OrthoDB" id="2113294at2759"/>
<dbReference type="VEuPathDB" id="FungiDB:I303_03811"/>
<sequence>MVSLRWTPSSPTLAPKPISRTFSQKRNLSFLVIGLFVLSFLLLSLNPNVQQNSLEHLDRLKEWSSDKAQSLAEGWSDDTMIGGTLKGWLADADANEHPKEKKECRGWNHTLSEDNDPPNCLKARQYRQTMRVLDREDKAEHDHWYFTLIHNRETLRNISMCFLPVSDPDWRLCHEKPLILSGWWYTAEVITGATTGEVIWQSSITKQLKMLGYSFIAVGPYLNWVEVAEMMPDVYHLIWNSDLDTVTCITDPRCIAKAHYVPPEDGEDLSVGVPDEERGVIPIWALGIVDYWGARPREMSNNKYWWGLTEDGPWSYHPLGQEWIATPWPLPGGHYHLPYSIEDYCLKMPIKSHEERENAALILAKRSSYFHYPHVSPPEFWTNLSQVPDFELLSTVEVEEGKPLPEGLVTMGKQSRENYTELVGSVKALVGMGAPPISPSIYTSLCQATPVVIPHFQEKYRMDGWWLYSSGYELKENCRHVSWSQHGPAIALGEPWVYKYYAHNYTDLETAVRKAMSTSIERYIPEDMKLTYTLSQLSKYLQRDLKLMFQDVRDNNAGKIPRLKKGARERCYELNRCKKPLEAGRIPNIPPVFPSKD</sequence>
<dbReference type="GO" id="GO:0030144">
    <property type="term" value="F:alpha-1,6-mannosylglycoprotein 6-beta-N-acetylglucosaminyltransferase activity"/>
    <property type="evidence" value="ECO:0007669"/>
    <property type="project" value="InterPro"/>
</dbReference>
<dbReference type="EMBL" id="KI894030">
    <property type="protein sequence ID" value="OBR86093.1"/>
    <property type="molecule type" value="Genomic_DNA"/>
</dbReference>
<dbReference type="Pfam" id="PF15024">
    <property type="entry name" value="Glyco_transf_18"/>
    <property type="match status" value="1"/>
</dbReference>
<feature type="domain" description="Glycosyltransferase family 18 catalytic" evidence="2">
    <location>
        <begin position="288"/>
        <end position="543"/>
    </location>
</feature>
<gene>
    <name evidence="3" type="ORF">I303_03811</name>
</gene>
<proteinExistence type="predicted"/>
<reference evidence="3" key="1">
    <citation type="submission" date="2013-07" db="EMBL/GenBank/DDBJ databases">
        <title>The Genome Sequence of Cryptococcus dejecticola CBS10117.</title>
        <authorList>
            <consortium name="The Broad Institute Genome Sequencing Platform"/>
            <person name="Cuomo C."/>
            <person name="Litvintseva A."/>
            <person name="Chen Y."/>
            <person name="Heitman J."/>
            <person name="Sun S."/>
            <person name="Springer D."/>
            <person name="Dromer F."/>
            <person name="Young S.K."/>
            <person name="Zeng Q."/>
            <person name="Gargeya S."/>
            <person name="Fitzgerald M."/>
            <person name="Abouelleil A."/>
            <person name="Alvarado L."/>
            <person name="Berlin A.M."/>
            <person name="Chapman S.B."/>
            <person name="Dewar J."/>
            <person name="Goldberg J."/>
            <person name="Griggs A."/>
            <person name="Gujja S."/>
            <person name="Hansen M."/>
            <person name="Howarth C."/>
            <person name="Imamovic A."/>
            <person name="Larimer J."/>
            <person name="McCowan C."/>
            <person name="Murphy C."/>
            <person name="Pearson M."/>
            <person name="Priest M."/>
            <person name="Roberts A."/>
            <person name="Saif S."/>
            <person name="Shea T."/>
            <person name="Sykes S."/>
            <person name="Wortman J."/>
            <person name="Nusbaum C."/>
            <person name="Birren B."/>
        </authorList>
    </citation>
    <scope>NUCLEOTIDE SEQUENCE [LARGE SCALE GENOMIC DNA]</scope>
    <source>
        <strain evidence="3">CBS 10117</strain>
    </source>
</reference>
<dbReference type="AlphaFoldDB" id="A0A1A6A7Q8"/>
<organism evidence="3">
    <name type="scientific">Kwoniella dejecticola CBS 10117</name>
    <dbReference type="NCBI Taxonomy" id="1296121"/>
    <lineage>
        <taxon>Eukaryota</taxon>
        <taxon>Fungi</taxon>
        <taxon>Dikarya</taxon>
        <taxon>Basidiomycota</taxon>
        <taxon>Agaricomycotina</taxon>
        <taxon>Tremellomycetes</taxon>
        <taxon>Tremellales</taxon>
        <taxon>Cryptococcaceae</taxon>
        <taxon>Kwoniella</taxon>
    </lineage>
</organism>
<evidence type="ECO:0000313" key="3">
    <source>
        <dbReference type="EMBL" id="OBR86093.1"/>
    </source>
</evidence>